<comment type="caution">
    <text evidence="6">The sequence shown here is derived from an EMBL/GenBank/DDBJ whole genome shotgun (WGS) entry which is preliminary data.</text>
</comment>
<keyword evidence="1" id="KW-0808">Transferase</keyword>
<feature type="domain" description="Maltokinase N-terminal cap" evidence="5">
    <location>
        <begin position="20"/>
        <end position="108"/>
    </location>
</feature>
<dbReference type="Pfam" id="PF18085">
    <property type="entry name" value="Mak_N_cap"/>
    <property type="match status" value="1"/>
</dbReference>
<reference evidence="6" key="1">
    <citation type="submission" date="2020-01" db="EMBL/GenBank/DDBJ databases">
        <title>Whole-genome analyses of novel actinobacteria.</title>
        <authorList>
            <person name="Sahin N."/>
        </authorList>
    </citation>
    <scope>NUCLEOTIDE SEQUENCE</scope>
    <source>
        <strain evidence="6">YC537</strain>
    </source>
</reference>
<dbReference type="InterPro" id="IPR040999">
    <property type="entry name" value="Mak_N_cap"/>
</dbReference>
<evidence type="ECO:0000256" key="3">
    <source>
        <dbReference type="ARBA" id="ARBA00022777"/>
    </source>
</evidence>
<accession>A0A964USV1</accession>
<name>A0A964USV1_9ACTN</name>
<keyword evidence="2" id="KW-0547">Nucleotide-binding</keyword>
<sequence length="201" mass="20906">MALIHQTTLKPTKLELLTDWLPTRPWFAGEAARVPELAKVGGFRLDDPEGEVGIEFMVVTDTSGEHPVTYHVPLSYRGAPLDGAEDGLITTLEHGVLGTRWVYDGSRDPVVLAQVLALLQGRTEAQAQSETDTPDPSVVAHCDGPVLGTGVGVGVGVGVASLSASDTADGTVIAVRTAAGPGGPAGVELWISRVLVPLSLI</sequence>
<evidence type="ECO:0000313" key="7">
    <source>
        <dbReference type="Proteomes" id="UP000598297"/>
    </source>
</evidence>
<evidence type="ECO:0000256" key="1">
    <source>
        <dbReference type="ARBA" id="ARBA00022679"/>
    </source>
</evidence>
<evidence type="ECO:0000313" key="6">
    <source>
        <dbReference type="EMBL" id="NBE54794.1"/>
    </source>
</evidence>
<organism evidence="6 7">
    <name type="scientific">Streptomyces boluensis</name>
    <dbReference type="NCBI Taxonomy" id="1775135"/>
    <lineage>
        <taxon>Bacteria</taxon>
        <taxon>Bacillati</taxon>
        <taxon>Actinomycetota</taxon>
        <taxon>Actinomycetes</taxon>
        <taxon>Kitasatosporales</taxon>
        <taxon>Streptomycetaceae</taxon>
        <taxon>Streptomyces</taxon>
    </lineage>
</organism>
<evidence type="ECO:0000256" key="4">
    <source>
        <dbReference type="ARBA" id="ARBA00022840"/>
    </source>
</evidence>
<evidence type="ECO:0000259" key="5">
    <source>
        <dbReference type="Pfam" id="PF18085"/>
    </source>
</evidence>
<keyword evidence="7" id="KW-1185">Reference proteome</keyword>
<protein>
    <submittedName>
        <fullName evidence="6">1,4-alpha-glucan branching protein</fullName>
    </submittedName>
</protein>
<keyword evidence="4" id="KW-0067">ATP-binding</keyword>
<feature type="non-terminal residue" evidence="6">
    <location>
        <position position="201"/>
    </location>
</feature>
<dbReference type="EMBL" id="JAAAHS010000250">
    <property type="protein sequence ID" value="NBE54794.1"/>
    <property type="molecule type" value="Genomic_DNA"/>
</dbReference>
<dbReference type="RefSeq" id="WP_161701949.1">
    <property type="nucleotide sequence ID" value="NZ_JAAAHS010000250.1"/>
</dbReference>
<dbReference type="OrthoDB" id="3787729at2"/>
<dbReference type="GO" id="GO:0005524">
    <property type="term" value="F:ATP binding"/>
    <property type="evidence" value="ECO:0007669"/>
    <property type="project" value="UniProtKB-KW"/>
</dbReference>
<dbReference type="GO" id="GO:0016301">
    <property type="term" value="F:kinase activity"/>
    <property type="evidence" value="ECO:0007669"/>
    <property type="project" value="UniProtKB-KW"/>
</dbReference>
<proteinExistence type="predicted"/>
<keyword evidence="3" id="KW-0418">Kinase</keyword>
<dbReference type="Proteomes" id="UP000598297">
    <property type="component" value="Unassembled WGS sequence"/>
</dbReference>
<evidence type="ECO:0000256" key="2">
    <source>
        <dbReference type="ARBA" id="ARBA00022741"/>
    </source>
</evidence>
<dbReference type="AlphaFoldDB" id="A0A964USV1"/>
<gene>
    <name evidence="6" type="ORF">GUY60_25880</name>
</gene>